<dbReference type="PANTHER" id="PTHR12260:SF6">
    <property type="entry name" value="DAMAGE-CONTROL PHOSPHATASE ARMT1"/>
    <property type="match status" value="1"/>
</dbReference>
<evidence type="ECO:0000313" key="12">
    <source>
        <dbReference type="Proteomes" id="UP000515204"/>
    </source>
</evidence>
<comment type="catalytic activity">
    <reaction evidence="2 10">
        <text>beta-D-fructose 1-phosphate + H2O = D-fructose + phosphate</text>
        <dbReference type="Rhea" id="RHEA:35603"/>
        <dbReference type="ChEBI" id="CHEBI:15377"/>
        <dbReference type="ChEBI" id="CHEBI:37721"/>
        <dbReference type="ChEBI" id="CHEBI:43474"/>
        <dbReference type="ChEBI" id="CHEBI:138881"/>
    </reaction>
</comment>
<dbReference type="Gene3D" id="3.40.50.10880">
    <property type="entry name" value="Uncharacterised protein PF01937, DUF89, domain 3"/>
    <property type="match status" value="1"/>
</dbReference>
<evidence type="ECO:0000256" key="2">
    <source>
        <dbReference type="ARBA" id="ARBA00001326"/>
    </source>
</evidence>
<keyword evidence="5 10" id="KW-0479">Metal-binding</keyword>
<dbReference type="GO" id="GO:0051998">
    <property type="term" value="F:protein carboxyl O-methyltransferase activity"/>
    <property type="evidence" value="ECO:0007669"/>
    <property type="project" value="UniProtKB-UniRule"/>
</dbReference>
<dbReference type="GeneID" id="106750804"/>
<keyword evidence="7 10" id="KW-0464">Manganese</keyword>
<comment type="function">
    <text evidence="8 10">Metal-dependent phosphatase that shows phosphatase activity against several substrates, including fructose-1-phosphate and fructose-6-phosphate. Its preference for fructose-1-phosphate, a strong glycating agent that causes DNA damage rather than a canonical yeast metabolite, suggests a damage-control function in hexose phosphate metabolism. Has also been shown to have O-methyltransferase activity that methylates glutamate residues of target proteins to form gamma-glutamyl methyl ester residues. Possibly methylates PCNA, suggesting it is involved in the DNA damage response.</text>
</comment>
<dbReference type="GO" id="GO:0006974">
    <property type="term" value="P:DNA damage response"/>
    <property type="evidence" value="ECO:0007669"/>
    <property type="project" value="TreeGrafter"/>
</dbReference>
<dbReference type="Pfam" id="PF01937">
    <property type="entry name" value="ARMT1-like_dom"/>
    <property type="match status" value="1"/>
</dbReference>
<dbReference type="InterPro" id="IPR002791">
    <property type="entry name" value="ARMT1-like_metal-bd"/>
</dbReference>
<dbReference type="GO" id="GO:0005634">
    <property type="term" value="C:nucleus"/>
    <property type="evidence" value="ECO:0007669"/>
    <property type="project" value="TreeGrafter"/>
</dbReference>
<dbReference type="GO" id="GO:0046872">
    <property type="term" value="F:metal ion binding"/>
    <property type="evidence" value="ECO:0007669"/>
    <property type="project" value="UniProtKB-UniRule"/>
</dbReference>
<dbReference type="AlphaFoldDB" id="A0A6P3Y768"/>
<protein>
    <recommendedName>
        <fullName evidence="10">Sugar phosphate phosphatase</fullName>
        <ecNumber evidence="10">2.1.1.-</ecNumber>
        <ecNumber evidence="10">3.1.3.-</ecNumber>
    </recommendedName>
</protein>
<proteinExistence type="inferred from homology"/>
<evidence type="ECO:0000313" key="14">
    <source>
        <dbReference type="RefSeq" id="XP_014486881.1"/>
    </source>
</evidence>
<dbReference type="PANTHER" id="PTHR12260">
    <property type="entry name" value="DAMAGE-CONTROL PHOSPHATASE ARMT1"/>
    <property type="match status" value="1"/>
</dbReference>
<name>A0A6P3Y768_DINQU</name>
<keyword evidence="12" id="KW-1185">Reference proteome</keyword>
<dbReference type="GO" id="GO:0016791">
    <property type="term" value="F:phosphatase activity"/>
    <property type="evidence" value="ECO:0007669"/>
    <property type="project" value="TreeGrafter"/>
</dbReference>
<evidence type="ECO:0000256" key="4">
    <source>
        <dbReference type="ARBA" id="ARBA00022596"/>
    </source>
</evidence>
<evidence type="ECO:0000256" key="5">
    <source>
        <dbReference type="ARBA" id="ARBA00022723"/>
    </source>
</evidence>
<comment type="cofactor">
    <cofactor evidence="10">
        <name>Mn(2+)</name>
        <dbReference type="ChEBI" id="CHEBI:29035"/>
    </cofactor>
    <cofactor evidence="10">
        <name>Ni(2+)</name>
        <dbReference type="ChEBI" id="CHEBI:49786"/>
    </cofactor>
</comment>
<sequence length="476" mass="55292">MTQSRSISETQDIQNISTPIGLQLSGKYTKSFAYVTIKDRLPVILTRIIDHFSRNKEAIKNIYGEESIDEIKYLIGFVSKMKNELVTNKTLKPLRLNDFTSNDEAEEWNKYLEHRIDIEGEIPTWFNTIWLYCECYMYRVLAQEISLTVKLSRYDPFEDEKQANFIQSIGSISALGSYVRHILCTCWPENDLQTEKEEFRKLLNVSLWGNRCDLSLSAGSDASQSGDPLEVLESLKENILSNDWEQVWNILRDKNEAECVTIDIVLDNAGYELFTDLCLAAFLIVKNLTIKVRFYVKKYPWYVSDATLHDFYWILEQMDYLDTYPDLQLLSKMFFNFLDNEFWSLEEEPYWTSPYDFTKMKEKDVKLYEKLSTAKLVIFKGDLNYRKLLGDVNYEHITTFTNALGDFCPTNIVSLRTVKSDICVGLKPGLSELLSETDENWMITGKYGLIQTSIFADKSNTPSEFSTCSEENVKTL</sequence>
<dbReference type="EC" id="2.1.1.-" evidence="10"/>
<comment type="domain">
    <text evidence="10">Subfamily III proteins have a conserved RTxK motif about 40-50 residues from the C-terminus; the threonine may be replaced by serine or cysteine.</text>
</comment>
<keyword evidence="10" id="KW-0808">Transferase</keyword>
<dbReference type="Proteomes" id="UP000515204">
    <property type="component" value="Unplaced"/>
</dbReference>
<reference evidence="13 14" key="1">
    <citation type="submission" date="2025-04" db="UniProtKB">
        <authorList>
            <consortium name="RefSeq"/>
        </authorList>
    </citation>
    <scope>IDENTIFICATION</scope>
</reference>
<evidence type="ECO:0000313" key="13">
    <source>
        <dbReference type="RefSeq" id="XP_014486880.1"/>
    </source>
</evidence>
<evidence type="ECO:0000256" key="3">
    <source>
        <dbReference type="ARBA" id="ARBA00009519"/>
    </source>
</evidence>
<feature type="domain" description="Damage-control phosphatase ARMT1-like metal-binding" evidence="11">
    <location>
        <begin position="36"/>
        <end position="431"/>
    </location>
</feature>
<evidence type="ECO:0000256" key="8">
    <source>
        <dbReference type="ARBA" id="ARBA00045980"/>
    </source>
</evidence>
<dbReference type="OrthoDB" id="541375at2759"/>
<evidence type="ECO:0000256" key="7">
    <source>
        <dbReference type="ARBA" id="ARBA00023211"/>
    </source>
</evidence>
<evidence type="ECO:0000256" key="6">
    <source>
        <dbReference type="ARBA" id="ARBA00022801"/>
    </source>
</evidence>
<comment type="catalytic activity">
    <reaction evidence="1 10">
        <text>L-glutamyl-[protein] + S-adenosyl-L-methionine = [protein]-L-glutamate 5-O-methyl ester + S-adenosyl-L-homocysteine</text>
        <dbReference type="Rhea" id="RHEA:24452"/>
        <dbReference type="Rhea" id="RHEA-COMP:10208"/>
        <dbReference type="Rhea" id="RHEA-COMP:10311"/>
        <dbReference type="ChEBI" id="CHEBI:29973"/>
        <dbReference type="ChEBI" id="CHEBI:57856"/>
        <dbReference type="ChEBI" id="CHEBI:59789"/>
        <dbReference type="ChEBI" id="CHEBI:82795"/>
    </reaction>
</comment>
<evidence type="ECO:0000256" key="1">
    <source>
        <dbReference type="ARBA" id="ARBA00000807"/>
    </source>
</evidence>
<keyword evidence="10" id="KW-0489">Methyltransferase</keyword>
<dbReference type="RefSeq" id="XP_014486881.1">
    <property type="nucleotide sequence ID" value="XM_014631395.1"/>
</dbReference>
<keyword evidence="4" id="KW-0533">Nickel</keyword>
<dbReference type="SUPFAM" id="SSF111321">
    <property type="entry name" value="AF1104-like"/>
    <property type="match status" value="1"/>
</dbReference>
<gene>
    <name evidence="13 14" type="primary">LOC106750804</name>
</gene>
<evidence type="ECO:0000256" key="9">
    <source>
        <dbReference type="ARBA" id="ARBA00048809"/>
    </source>
</evidence>
<evidence type="ECO:0000256" key="10">
    <source>
        <dbReference type="RuleBase" id="RU367030"/>
    </source>
</evidence>
<dbReference type="RefSeq" id="XP_014486880.1">
    <property type="nucleotide sequence ID" value="XM_014631394.1"/>
</dbReference>
<dbReference type="InterPro" id="IPR036075">
    <property type="entry name" value="ARMT-1-like_metal-bd_sf"/>
</dbReference>
<dbReference type="GO" id="GO:0032259">
    <property type="term" value="P:methylation"/>
    <property type="evidence" value="ECO:0007669"/>
    <property type="project" value="UniProtKB-KW"/>
</dbReference>
<keyword evidence="6 10" id="KW-0378">Hydrolase</keyword>
<accession>A0A6P3Y768</accession>
<dbReference type="KEGG" id="dqu:106750804"/>
<dbReference type="Gene3D" id="1.20.930.60">
    <property type="match status" value="1"/>
</dbReference>
<comment type="similarity">
    <text evidence="3 10">Belongs to the damage-control phosphatase family. Sugar phosphate phosphatase III subfamily.</text>
</comment>
<comment type="catalytic activity">
    <reaction evidence="9 10">
        <text>beta-D-fructose 6-phosphate = dihydroxyacetone + D-glyceraldehyde 3-phosphate</text>
        <dbReference type="Rhea" id="RHEA:28002"/>
        <dbReference type="ChEBI" id="CHEBI:16016"/>
        <dbReference type="ChEBI" id="CHEBI:57634"/>
        <dbReference type="ChEBI" id="CHEBI:59776"/>
    </reaction>
</comment>
<organism evidence="12 14">
    <name type="scientific">Dinoponera quadriceps</name>
    <name type="common">South American ant</name>
    <dbReference type="NCBI Taxonomy" id="609295"/>
    <lineage>
        <taxon>Eukaryota</taxon>
        <taxon>Metazoa</taxon>
        <taxon>Ecdysozoa</taxon>
        <taxon>Arthropoda</taxon>
        <taxon>Hexapoda</taxon>
        <taxon>Insecta</taxon>
        <taxon>Pterygota</taxon>
        <taxon>Neoptera</taxon>
        <taxon>Endopterygota</taxon>
        <taxon>Hymenoptera</taxon>
        <taxon>Apocrita</taxon>
        <taxon>Aculeata</taxon>
        <taxon>Formicoidea</taxon>
        <taxon>Formicidae</taxon>
        <taxon>Ponerinae</taxon>
        <taxon>Ponerini</taxon>
        <taxon>Dinoponera</taxon>
    </lineage>
</organism>
<dbReference type="EC" id="3.1.3.-" evidence="10"/>
<dbReference type="InterPro" id="IPR039763">
    <property type="entry name" value="ARMT1"/>
</dbReference>
<evidence type="ECO:0000259" key="11">
    <source>
        <dbReference type="Pfam" id="PF01937"/>
    </source>
</evidence>